<feature type="transmembrane region" description="Helical" evidence="1">
    <location>
        <begin position="368"/>
        <end position="388"/>
    </location>
</feature>
<sequence>MRSEFIVAGKEFRDHLTSKRFIVVFAILMLLSIIGMVNGMNDYNNNLESYKKMQAEPWYQEQIAELQKRIAYLEANGASEDEITEMKYQLEKMINPDMPSVMYVFNNINQYFVFIGAVLGISLGFDLISREKEEGSLKSLLSHPVFRDSILNGKALGAIGMLTAVMASVFFIIVAIMLFYGVVPTGNDFSRIVVYFIIALVYCMLFFAVSLMMSTVAKSSAMSILYVLGVVVALFVFGMMSYQVVQIIVGQPPQPPDGPYPVPIVYESVSSEIKYQEIAPEIPDKVPPLDPDIPPMSDEWKKYQEDMQKYWDRYNMVSNAIGMVSPMDNFNRISATIINRYGPVYGLMDSRSMISYQEQTVWDSLVSVWPNLLVIFVEMIIALAVSYVKFLRMDIR</sequence>
<dbReference type="Pfam" id="PF12679">
    <property type="entry name" value="ABC2_membrane_2"/>
    <property type="match status" value="1"/>
</dbReference>
<keyword evidence="1" id="KW-0812">Transmembrane</keyword>
<dbReference type="GO" id="GO:0005886">
    <property type="term" value="C:plasma membrane"/>
    <property type="evidence" value="ECO:0007669"/>
    <property type="project" value="UniProtKB-SubCell"/>
</dbReference>
<dbReference type="PANTHER" id="PTHR43471">
    <property type="entry name" value="ABC TRANSPORTER PERMEASE"/>
    <property type="match status" value="1"/>
</dbReference>
<feature type="transmembrane region" description="Helical" evidence="1">
    <location>
        <begin position="192"/>
        <end position="212"/>
    </location>
</feature>
<dbReference type="PANTHER" id="PTHR43471:SF13">
    <property type="entry name" value="ABC-2 TYPE TRANSPORT SYSTEM PERMEASE PROTEIN"/>
    <property type="match status" value="1"/>
</dbReference>
<feature type="transmembrane region" description="Helical" evidence="1">
    <location>
        <begin position="108"/>
        <end position="128"/>
    </location>
</feature>
<comment type="caution">
    <text evidence="2">The sequence shown here is derived from an EMBL/GenBank/DDBJ whole genome shotgun (WGS) entry which is preliminary data.</text>
</comment>
<dbReference type="GO" id="GO:0140359">
    <property type="term" value="F:ABC-type transporter activity"/>
    <property type="evidence" value="ECO:0007669"/>
    <property type="project" value="InterPro"/>
</dbReference>
<dbReference type="Proteomes" id="UP001320159">
    <property type="component" value="Unassembled WGS sequence"/>
</dbReference>
<feature type="transmembrane region" description="Helical" evidence="1">
    <location>
        <begin position="224"/>
        <end position="249"/>
    </location>
</feature>
<dbReference type="EMBL" id="PGCK01000006">
    <property type="protein sequence ID" value="MCD1294989.1"/>
    <property type="molecule type" value="Genomic_DNA"/>
</dbReference>
<organism evidence="2 3">
    <name type="scientific">Methanooceanicella nereidis</name>
    <dbReference type="NCBI Taxonomy" id="2052831"/>
    <lineage>
        <taxon>Archaea</taxon>
        <taxon>Methanobacteriati</taxon>
        <taxon>Methanobacteriota</taxon>
        <taxon>Stenosarchaea group</taxon>
        <taxon>Methanomicrobia</taxon>
        <taxon>Methanocellales</taxon>
        <taxon>Methanocellaceae</taxon>
        <taxon>Methanooceanicella</taxon>
    </lineage>
</organism>
<protein>
    <submittedName>
        <fullName evidence="2">ABC transporter</fullName>
    </submittedName>
</protein>
<gene>
    <name evidence="2" type="ORF">CUJ83_08260</name>
</gene>
<evidence type="ECO:0000313" key="3">
    <source>
        <dbReference type="Proteomes" id="UP001320159"/>
    </source>
</evidence>
<feature type="transmembrane region" description="Helical" evidence="1">
    <location>
        <begin position="21"/>
        <end position="40"/>
    </location>
</feature>
<evidence type="ECO:0000313" key="2">
    <source>
        <dbReference type="EMBL" id="MCD1294989.1"/>
    </source>
</evidence>
<keyword evidence="1" id="KW-1133">Transmembrane helix</keyword>
<dbReference type="AlphaFoldDB" id="A0AAP2W793"/>
<dbReference type="RefSeq" id="WP_230741827.1">
    <property type="nucleotide sequence ID" value="NZ_PGCK01000006.1"/>
</dbReference>
<keyword evidence="3" id="KW-1185">Reference proteome</keyword>
<evidence type="ECO:0000256" key="1">
    <source>
        <dbReference type="SAM" id="Phobius"/>
    </source>
</evidence>
<proteinExistence type="predicted"/>
<name>A0AAP2W793_9EURY</name>
<reference evidence="2 3" key="1">
    <citation type="submission" date="2017-11" db="EMBL/GenBank/DDBJ databases">
        <title>Isolation and Characterization of Family Methanocellaceae Species from Potential Methane Hydrate Area Offshore Southwestern Taiwan.</title>
        <authorList>
            <person name="Zhang W.-L."/>
            <person name="Chen W.-C."/>
            <person name="Lai M.-C."/>
            <person name="Chen S.-C."/>
        </authorList>
    </citation>
    <scope>NUCLEOTIDE SEQUENCE [LARGE SCALE GENOMIC DNA]</scope>
    <source>
        <strain evidence="2 3">CWC-04</strain>
    </source>
</reference>
<accession>A0AAP2W793</accession>
<feature type="transmembrane region" description="Helical" evidence="1">
    <location>
        <begin position="155"/>
        <end position="180"/>
    </location>
</feature>
<keyword evidence="1" id="KW-0472">Membrane</keyword>